<gene>
    <name evidence="1" type="ORF">LY79DRAFT_556055</name>
</gene>
<feature type="non-terminal residue" evidence="1">
    <location>
        <position position="151"/>
    </location>
</feature>
<name>A0AAD8V558_9PEZI</name>
<proteinExistence type="predicted"/>
<dbReference type="EMBL" id="JAHLJV010000035">
    <property type="protein sequence ID" value="KAK1589908.1"/>
    <property type="molecule type" value="Genomic_DNA"/>
</dbReference>
<evidence type="ECO:0000313" key="1">
    <source>
        <dbReference type="EMBL" id="KAK1589908.1"/>
    </source>
</evidence>
<dbReference type="GeneID" id="85442218"/>
<reference evidence="1" key="1">
    <citation type="submission" date="2021-06" db="EMBL/GenBank/DDBJ databases">
        <title>Comparative genomics, transcriptomics and evolutionary studies reveal genomic signatures of adaptation to plant cell wall in hemibiotrophic fungi.</title>
        <authorList>
            <consortium name="DOE Joint Genome Institute"/>
            <person name="Baroncelli R."/>
            <person name="Diaz J.F."/>
            <person name="Benocci T."/>
            <person name="Peng M."/>
            <person name="Battaglia E."/>
            <person name="Haridas S."/>
            <person name="Andreopoulos W."/>
            <person name="Labutti K."/>
            <person name="Pangilinan J."/>
            <person name="Floch G.L."/>
            <person name="Makela M.R."/>
            <person name="Henrissat B."/>
            <person name="Grigoriev I.V."/>
            <person name="Crouch J.A."/>
            <person name="De Vries R.P."/>
            <person name="Sukno S.A."/>
            <person name="Thon M.R."/>
        </authorList>
    </citation>
    <scope>NUCLEOTIDE SEQUENCE</scope>
    <source>
        <strain evidence="1">CBS 125086</strain>
    </source>
</reference>
<accession>A0AAD8V558</accession>
<comment type="caution">
    <text evidence="1">The sequence shown here is derived from an EMBL/GenBank/DDBJ whole genome shotgun (WGS) entry which is preliminary data.</text>
</comment>
<evidence type="ECO:0000313" key="2">
    <source>
        <dbReference type="Proteomes" id="UP001230504"/>
    </source>
</evidence>
<protein>
    <submittedName>
        <fullName evidence="1">Uncharacterized protein</fullName>
    </submittedName>
</protein>
<dbReference type="RefSeq" id="XP_060413441.1">
    <property type="nucleotide sequence ID" value="XM_060557978.1"/>
</dbReference>
<dbReference type="Proteomes" id="UP001230504">
    <property type="component" value="Unassembled WGS sequence"/>
</dbReference>
<organism evidence="1 2">
    <name type="scientific">Colletotrichum navitas</name>
    <dbReference type="NCBI Taxonomy" id="681940"/>
    <lineage>
        <taxon>Eukaryota</taxon>
        <taxon>Fungi</taxon>
        <taxon>Dikarya</taxon>
        <taxon>Ascomycota</taxon>
        <taxon>Pezizomycotina</taxon>
        <taxon>Sordariomycetes</taxon>
        <taxon>Hypocreomycetidae</taxon>
        <taxon>Glomerellales</taxon>
        <taxon>Glomerellaceae</taxon>
        <taxon>Colletotrichum</taxon>
        <taxon>Colletotrichum graminicola species complex</taxon>
    </lineage>
</organism>
<dbReference type="AlphaFoldDB" id="A0AAD8V558"/>
<sequence>MMCKGELLRVSHTTSNVTLTELACSSPTYSTSSSNDSSHISKIKDMTSNLSYRYGLPRRRCHLHSSLSRSVISVSATSTTLRNSSFLPTRQGFCHELSSWGADREEGGGEGTNTIHRATSNLLRVLRRPKASDHTRLALEMRGSSSCLTDD</sequence>
<keyword evidence="2" id="KW-1185">Reference proteome</keyword>